<dbReference type="RefSeq" id="WP_023205157.1">
    <property type="nucleotide sequence ID" value="NZ_CP022117.1"/>
</dbReference>
<organism evidence="2 3">
    <name type="scientific">Salmonella enterica subsp. enterica serovar Macclesfield str. S-1643</name>
    <dbReference type="NCBI Taxonomy" id="1242107"/>
    <lineage>
        <taxon>Bacteria</taxon>
        <taxon>Pseudomonadati</taxon>
        <taxon>Pseudomonadota</taxon>
        <taxon>Gammaproteobacteria</taxon>
        <taxon>Enterobacterales</taxon>
        <taxon>Enterobacteriaceae</taxon>
        <taxon>Salmonella</taxon>
    </lineage>
</organism>
<evidence type="ECO:0000313" key="2">
    <source>
        <dbReference type="EMBL" id="ASG15947.1"/>
    </source>
</evidence>
<dbReference type="EMBL" id="CP022117">
    <property type="protein sequence ID" value="ASG15947.1"/>
    <property type="molecule type" value="Genomic_DNA"/>
</dbReference>
<dbReference type="AlphaFoldDB" id="A0A2C9NXU0"/>
<evidence type="ECO:0000313" key="3">
    <source>
        <dbReference type="Proteomes" id="UP000197157"/>
    </source>
</evidence>
<protein>
    <recommendedName>
        <fullName evidence="1">Gp11 C-terminal domain-containing protein</fullName>
    </recommendedName>
</protein>
<name>A0A2C9NXU0_SALET</name>
<reference evidence="2 3" key="1">
    <citation type="submission" date="2017-06" db="EMBL/GenBank/DDBJ databases">
        <title>Salmonella reference genomes for public health.</title>
        <authorList>
            <person name="Robertson J."/>
            <person name="Yoshida C."/>
            <person name="Gurnik S."/>
            <person name="Nash J."/>
        </authorList>
    </citation>
    <scope>NUCLEOTIDE SEQUENCE [LARGE SCALE GENOMIC DNA]</scope>
    <source>
        <strain evidence="2 3">S-1643</strain>
    </source>
</reference>
<dbReference type="Pfam" id="PF25754">
    <property type="entry name" value="Gp11_C"/>
    <property type="match status" value="1"/>
</dbReference>
<dbReference type="Proteomes" id="UP000197157">
    <property type="component" value="Chromosome"/>
</dbReference>
<sequence length="152" mass="16914">MSEQSLISVIKTYIRASGPVTCTQIACAINAAPQDVISVIREAVDRGSLAEKNGYYDICRQPSESRRSSYSWVEGNTFPAWVMRLARGPKTCESVDVVAEVDRAKRAQGWPPFILASIDVRLSHFKCVSTGEIVDRHILRYLPLDTTEVIVL</sequence>
<gene>
    <name evidence="2" type="ORF">LFZ25_08280</name>
</gene>
<evidence type="ECO:0000259" key="1">
    <source>
        <dbReference type="Pfam" id="PF25754"/>
    </source>
</evidence>
<accession>A0A2C9NXU0</accession>
<proteinExistence type="predicted"/>
<dbReference type="InterPro" id="IPR057850">
    <property type="entry name" value="Gp11_C"/>
</dbReference>
<feature type="domain" description="Gp11 C-terminal" evidence="1">
    <location>
        <begin position="72"/>
        <end position="147"/>
    </location>
</feature>